<keyword evidence="4" id="KW-1185">Reference proteome</keyword>
<dbReference type="Pfam" id="PF13020">
    <property type="entry name" value="NOV_C"/>
    <property type="match status" value="1"/>
</dbReference>
<dbReference type="Pfam" id="PF12102">
    <property type="entry name" value="MrcB_N"/>
    <property type="match status" value="1"/>
</dbReference>
<dbReference type="EMBL" id="CP001630">
    <property type="protein sequence ID" value="ACU40087.1"/>
    <property type="molecule type" value="Genomic_DNA"/>
</dbReference>
<accession>C6WJ11</accession>
<evidence type="ECO:0000259" key="2">
    <source>
        <dbReference type="Pfam" id="PF13020"/>
    </source>
</evidence>
<reference evidence="3 4" key="1">
    <citation type="journal article" date="2009" name="Stand. Genomic Sci.">
        <title>Complete genome sequence of Actinosynnema mirum type strain (101).</title>
        <authorList>
            <person name="Land M."/>
            <person name="Lapidus A."/>
            <person name="Mayilraj S."/>
            <person name="Chen F."/>
            <person name="Copeland A."/>
            <person name="Del Rio T.G."/>
            <person name="Nolan M."/>
            <person name="Lucas S."/>
            <person name="Tice H."/>
            <person name="Cheng J.F."/>
            <person name="Chertkov O."/>
            <person name="Bruce D."/>
            <person name="Goodwin L."/>
            <person name="Pitluck S."/>
            <person name="Rohde M."/>
            <person name="Goker M."/>
            <person name="Pati A."/>
            <person name="Ivanova N."/>
            <person name="Mavromatis K."/>
            <person name="Chen A."/>
            <person name="Palaniappan K."/>
            <person name="Hauser L."/>
            <person name="Chang Y.J."/>
            <person name="Jeffries C.C."/>
            <person name="Brettin T."/>
            <person name="Detter J.C."/>
            <person name="Han C."/>
            <person name="Chain P."/>
            <person name="Tindall B.J."/>
            <person name="Bristow J."/>
            <person name="Eisen J.A."/>
            <person name="Markowitz V."/>
            <person name="Hugenholtz P."/>
            <person name="Kyrpides N.C."/>
            <person name="Klenk H.P."/>
        </authorList>
    </citation>
    <scope>NUCLEOTIDE SEQUENCE [LARGE SCALE GENOMIC DNA]</scope>
    <source>
        <strain evidence="4">ATCC 29888 / DSM 43827 / JCM 3225 / NBRC 14064 / NCIMB 13271 / NRRL B-12336 / IMRU 3971 / 101</strain>
    </source>
</reference>
<dbReference type="AlphaFoldDB" id="C6WJ11"/>
<organism evidence="3 4">
    <name type="scientific">Actinosynnema mirum (strain ATCC 29888 / DSM 43827 / JCM 3225 / NBRC 14064 / NCIMB 13271 / NRRL B-12336 / IMRU 3971 / 101)</name>
    <dbReference type="NCBI Taxonomy" id="446462"/>
    <lineage>
        <taxon>Bacteria</taxon>
        <taxon>Bacillati</taxon>
        <taxon>Actinomycetota</taxon>
        <taxon>Actinomycetes</taxon>
        <taxon>Pseudonocardiales</taxon>
        <taxon>Pseudonocardiaceae</taxon>
        <taxon>Actinosynnema</taxon>
    </lineage>
</organism>
<dbReference type="InterPro" id="IPR021961">
    <property type="entry name" value="McrB_DNA-bd"/>
</dbReference>
<gene>
    <name evidence="3" type="ordered locus">Amir_6283</name>
</gene>
<dbReference type="InterPro" id="IPR024975">
    <property type="entry name" value="NOV_C"/>
</dbReference>
<evidence type="ECO:0000259" key="1">
    <source>
        <dbReference type="Pfam" id="PF12102"/>
    </source>
</evidence>
<dbReference type="KEGG" id="ami:Amir_6283"/>
<dbReference type="HOGENOM" id="CLU_753615_0_0_11"/>
<proteinExistence type="predicted"/>
<dbReference type="OrthoDB" id="9802640at2"/>
<feature type="domain" description="Protein NO VEIN C-terminal" evidence="2">
    <location>
        <begin position="241"/>
        <end position="319"/>
    </location>
</feature>
<dbReference type="Proteomes" id="UP000002213">
    <property type="component" value="Chromosome"/>
</dbReference>
<protein>
    <submittedName>
        <fullName evidence="3">Uncharacterized protein</fullName>
    </submittedName>
</protein>
<dbReference type="RefSeq" id="WP_015804971.1">
    <property type="nucleotide sequence ID" value="NC_013093.1"/>
</dbReference>
<name>C6WJ11_ACTMD</name>
<dbReference type="Gene3D" id="3.30.920.90">
    <property type="match status" value="1"/>
</dbReference>
<feature type="domain" description="Type IV methyl-directed restriction enzyme EcoKMcrB subunit DNA-binding" evidence="1">
    <location>
        <begin position="13"/>
        <end position="199"/>
    </location>
</feature>
<dbReference type="eggNOG" id="COG1401">
    <property type="taxonomic scope" value="Bacteria"/>
</dbReference>
<evidence type="ECO:0000313" key="4">
    <source>
        <dbReference type="Proteomes" id="UP000002213"/>
    </source>
</evidence>
<sequence length="367" mass="40989">MRDLLQGVLRLQSVWSQENTVEMQERGKLVRDGITRWLRVRVERLDAELPEPIGDLRVEARDGTGRKSEIPWARVYSHSRSPSATKGWYLVYLFNAKGKGVYLTLGMGATKWENSMFRPLPLSELRRTAAVARDQNWDRLSTREDLVTAISLDASRKKLGPAYEAGTVAGFHYPIGEVPDEDVLERDLAFLLGVLAELHHRDGRAPEVAEAESAAEVVAGRRRAGQGFLRSAAERKAVEGRAVLLAAEHLEELGYEVEDVGAVRSYDLDARRGDERLFVEVKGTTQPWGADSRIVLTRNEVELNRRDHRDSVLVVVSGISLDRVTCTASGGEVRVARPWRIDEERLTPLSYQYAVGGDVVPVRLPTG</sequence>
<dbReference type="STRING" id="446462.Amir_6283"/>
<evidence type="ECO:0000313" key="3">
    <source>
        <dbReference type="EMBL" id="ACU40087.1"/>
    </source>
</evidence>